<reference evidence="2" key="1">
    <citation type="journal article" date="2022" name="Mol. Ecol. Resour.">
        <title>The genomes of chicory, endive, great burdock and yacon provide insights into Asteraceae palaeo-polyploidization history and plant inulin production.</title>
        <authorList>
            <person name="Fan W."/>
            <person name="Wang S."/>
            <person name="Wang H."/>
            <person name="Wang A."/>
            <person name="Jiang F."/>
            <person name="Liu H."/>
            <person name="Zhao H."/>
            <person name="Xu D."/>
            <person name="Zhang Y."/>
        </authorList>
    </citation>
    <scope>NUCLEOTIDE SEQUENCE [LARGE SCALE GENOMIC DNA]</scope>
    <source>
        <strain evidence="2">cv. Niubang</strain>
    </source>
</reference>
<protein>
    <submittedName>
        <fullName evidence="1">Uncharacterized protein</fullName>
    </submittedName>
</protein>
<dbReference type="EMBL" id="CM042047">
    <property type="protein sequence ID" value="KAI3771170.1"/>
    <property type="molecule type" value="Genomic_DNA"/>
</dbReference>
<reference evidence="1 2" key="2">
    <citation type="journal article" date="2022" name="Mol. Ecol. Resour.">
        <title>The genomes of chicory, endive, great burdock and yacon provide insights into Asteraceae paleo-polyploidization history and plant inulin production.</title>
        <authorList>
            <person name="Fan W."/>
            <person name="Wang S."/>
            <person name="Wang H."/>
            <person name="Wang A."/>
            <person name="Jiang F."/>
            <person name="Liu H."/>
            <person name="Zhao H."/>
            <person name="Xu D."/>
            <person name="Zhang Y."/>
        </authorList>
    </citation>
    <scope>NUCLEOTIDE SEQUENCE [LARGE SCALE GENOMIC DNA]</scope>
    <source>
        <strain evidence="2">cv. Niubang</strain>
    </source>
</reference>
<name>A0ACB9FJX7_ARCLA</name>
<dbReference type="Proteomes" id="UP001055879">
    <property type="component" value="Linkage Group LG01"/>
</dbReference>
<evidence type="ECO:0000313" key="2">
    <source>
        <dbReference type="Proteomes" id="UP001055879"/>
    </source>
</evidence>
<gene>
    <name evidence="1" type="ORF">L6452_02329</name>
</gene>
<comment type="caution">
    <text evidence="1">The sequence shown here is derived from an EMBL/GenBank/DDBJ whole genome shotgun (WGS) entry which is preliminary data.</text>
</comment>
<accession>A0ACB9FJX7</accession>
<proteinExistence type="predicted"/>
<keyword evidence="2" id="KW-1185">Reference proteome</keyword>
<organism evidence="1 2">
    <name type="scientific">Arctium lappa</name>
    <name type="common">Greater burdock</name>
    <name type="synonym">Lappa major</name>
    <dbReference type="NCBI Taxonomy" id="4217"/>
    <lineage>
        <taxon>Eukaryota</taxon>
        <taxon>Viridiplantae</taxon>
        <taxon>Streptophyta</taxon>
        <taxon>Embryophyta</taxon>
        <taxon>Tracheophyta</taxon>
        <taxon>Spermatophyta</taxon>
        <taxon>Magnoliopsida</taxon>
        <taxon>eudicotyledons</taxon>
        <taxon>Gunneridae</taxon>
        <taxon>Pentapetalae</taxon>
        <taxon>asterids</taxon>
        <taxon>campanulids</taxon>
        <taxon>Asterales</taxon>
        <taxon>Asteraceae</taxon>
        <taxon>Carduoideae</taxon>
        <taxon>Cardueae</taxon>
        <taxon>Arctiinae</taxon>
        <taxon>Arctium</taxon>
    </lineage>
</organism>
<evidence type="ECO:0000313" key="1">
    <source>
        <dbReference type="EMBL" id="KAI3771170.1"/>
    </source>
</evidence>
<sequence>MMGYWRIFRNRGVLGSGIVECLWMSNGLRDGSDGIRDGSDERRGRSSDLIEGSNKLRDLKEELWENSMVDPSSSVIGLVLKLDWLHGILPPRACDCFHSFILMNRGVGSSLCSGGVTTMGFLGDYPQTENGKSAFVLQEGLHQEEVL</sequence>